<evidence type="ECO:0000313" key="1">
    <source>
        <dbReference type="EMBL" id="SEM05765.1"/>
    </source>
</evidence>
<dbReference type="AlphaFoldDB" id="A0A1H7VA78"/>
<evidence type="ECO:0000313" key="2">
    <source>
        <dbReference type="Proteomes" id="UP000198521"/>
    </source>
</evidence>
<dbReference type="EMBL" id="FOAB01000008">
    <property type="protein sequence ID" value="SEM05765.1"/>
    <property type="molecule type" value="Genomic_DNA"/>
</dbReference>
<accession>A0A1H7VA78</accession>
<reference evidence="1 2" key="1">
    <citation type="submission" date="2016-10" db="EMBL/GenBank/DDBJ databases">
        <authorList>
            <person name="de Groot N.N."/>
        </authorList>
    </citation>
    <scope>NUCLEOTIDE SEQUENCE [LARGE SCALE GENOMIC DNA]</scope>
    <source>
        <strain evidence="1 2">DSM 25232</strain>
    </source>
</reference>
<organism evidence="1 2">
    <name type="scientific">Aquimarina amphilecti</name>
    <dbReference type="NCBI Taxonomy" id="1038014"/>
    <lineage>
        <taxon>Bacteria</taxon>
        <taxon>Pseudomonadati</taxon>
        <taxon>Bacteroidota</taxon>
        <taxon>Flavobacteriia</taxon>
        <taxon>Flavobacteriales</taxon>
        <taxon>Flavobacteriaceae</taxon>
        <taxon>Aquimarina</taxon>
    </lineage>
</organism>
<gene>
    <name evidence="1" type="ORF">SAMN04487910_4000</name>
</gene>
<dbReference type="Proteomes" id="UP000198521">
    <property type="component" value="Unassembled WGS sequence"/>
</dbReference>
<proteinExistence type="predicted"/>
<sequence length="144" mass="16339">MRSLLLLLFVATFLVSCKSQQKGEALSGNEDIEAITEDELLTGKVLGKRKKKMEYVAVKLVVDENTCMKAYTDKDGLYDFLINPSKLKADSYFEFVYKGYVKKQIPYSEIAENGTITLSTKGDVVTTTDYRLFYEAIRSCKDEL</sequence>
<evidence type="ECO:0008006" key="3">
    <source>
        <dbReference type="Google" id="ProtNLM"/>
    </source>
</evidence>
<protein>
    <recommendedName>
        <fullName evidence="3">Carboxypeptidase regulatory-like domain-containing protein</fullName>
    </recommendedName>
</protein>
<dbReference type="OrthoDB" id="1163243at2"/>
<dbReference type="RefSeq" id="WP_091411706.1">
    <property type="nucleotide sequence ID" value="NZ_FOAB01000008.1"/>
</dbReference>
<keyword evidence="2" id="KW-1185">Reference proteome</keyword>
<dbReference type="PROSITE" id="PS51257">
    <property type="entry name" value="PROKAR_LIPOPROTEIN"/>
    <property type="match status" value="1"/>
</dbReference>
<name>A0A1H7VA78_AQUAM</name>